<name>A0A6A4GMW2_9AGAR</name>
<dbReference type="InterPro" id="IPR029058">
    <property type="entry name" value="AB_hydrolase_fold"/>
</dbReference>
<accession>A0A6A4GMW2</accession>
<dbReference type="SUPFAM" id="SSF53474">
    <property type="entry name" value="alpha/beta-Hydrolases"/>
    <property type="match status" value="1"/>
</dbReference>
<evidence type="ECO:0000256" key="2">
    <source>
        <dbReference type="SAM" id="MobiDB-lite"/>
    </source>
</evidence>
<evidence type="ECO:0000256" key="1">
    <source>
        <dbReference type="ARBA" id="ARBA00038097"/>
    </source>
</evidence>
<dbReference type="Gene3D" id="3.40.50.1820">
    <property type="entry name" value="alpha/beta hydrolase"/>
    <property type="match status" value="1"/>
</dbReference>
<protein>
    <submittedName>
        <fullName evidence="4">Alpha/beta-hydrolase</fullName>
    </submittedName>
</protein>
<feature type="compositionally biased region" description="Basic and acidic residues" evidence="2">
    <location>
        <begin position="256"/>
        <end position="266"/>
    </location>
</feature>
<feature type="region of interest" description="Disordered" evidence="2">
    <location>
        <begin position="218"/>
        <end position="266"/>
    </location>
</feature>
<organism evidence="4 5">
    <name type="scientific">Gymnopus androsaceus JB14</name>
    <dbReference type="NCBI Taxonomy" id="1447944"/>
    <lineage>
        <taxon>Eukaryota</taxon>
        <taxon>Fungi</taxon>
        <taxon>Dikarya</taxon>
        <taxon>Basidiomycota</taxon>
        <taxon>Agaricomycotina</taxon>
        <taxon>Agaricomycetes</taxon>
        <taxon>Agaricomycetidae</taxon>
        <taxon>Agaricales</taxon>
        <taxon>Marasmiineae</taxon>
        <taxon>Omphalotaceae</taxon>
        <taxon>Gymnopus</taxon>
    </lineage>
</organism>
<feature type="compositionally biased region" description="Low complexity" evidence="2">
    <location>
        <begin position="225"/>
        <end position="248"/>
    </location>
</feature>
<dbReference type="GO" id="GO:0055088">
    <property type="term" value="P:lipid homeostasis"/>
    <property type="evidence" value="ECO:0007669"/>
    <property type="project" value="TreeGrafter"/>
</dbReference>
<dbReference type="EMBL" id="ML769846">
    <property type="protein sequence ID" value="KAE9386806.1"/>
    <property type="molecule type" value="Genomic_DNA"/>
</dbReference>
<dbReference type="InterPro" id="IPR000073">
    <property type="entry name" value="AB_hydrolase_1"/>
</dbReference>
<evidence type="ECO:0000313" key="4">
    <source>
        <dbReference type="EMBL" id="KAE9386806.1"/>
    </source>
</evidence>
<dbReference type="PANTHER" id="PTHR42886">
    <property type="entry name" value="RE40534P-RELATED"/>
    <property type="match status" value="1"/>
</dbReference>
<dbReference type="GO" id="GO:0004623">
    <property type="term" value="F:phospholipase A2 activity"/>
    <property type="evidence" value="ECO:0007669"/>
    <property type="project" value="TreeGrafter"/>
</dbReference>
<dbReference type="GO" id="GO:0035965">
    <property type="term" value="P:cardiolipin acyl-chain remodeling"/>
    <property type="evidence" value="ECO:0007669"/>
    <property type="project" value="TreeGrafter"/>
</dbReference>
<reference evidence="4" key="1">
    <citation type="journal article" date="2019" name="Environ. Microbiol.">
        <title>Fungal ecological strategies reflected in gene transcription - a case study of two litter decomposers.</title>
        <authorList>
            <person name="Barbi F."/>
            <person name="Kohler A."/>
            <person name="Barry K."/>
            <person name="Baskaran P."/>
            <person name="Daum C."/>
            <person name="Fauchery L."/>
            <person name="Ihrmark K."/>
            <person name="Kuo A."/>
            <person name="LaButti K."/>
            <person name="Lipzen A."/>
            <person name="Morin E."/>
            <person name="Grigoriev I.V."/>
            <person name="Henrissat B."/>
            <person name="Lindahl B."/>
            <person name="Martin F."/>
        </authorList>
    </citation>
    <scope>NUCLEOTIDE SEQUENCE</scope>
    <source>
        <strain evidence="4">JB14</strain>
    </source>
</reference>
<dbReference type="GO" id="GO:0005743">
    <property type="term" value="C:mitochondrial inner membrane"/>
    <property type="evidence" value="ECO:0007669"/>
    <property type="project" value="TreeGrafter"/>
</dbReference>
<dbReference type="GO" id="GO:0006654">
    <property type="term" value="P:phosphatidic acid biosynthetic process"/>
    <property type="evidence" value="ECO:0007669"/>
    <property type="project" value="TreeGrafter"/>
</dbReference>
<dbReference type="GO" id="GO:0042171">
    <property type="term" value="F:lysophosphatidic acid acyltransferase activity"/>
    <property type="evidence" value="ECO:0007669"/>
    <property type="project" value="TreeGrafter"/>
</dbReference>
<dbReference type="AlphaFoldDB" id="A0A6A4GMW2"/>
<feature type="domain" description="AB hydrolase-1" evidence="3">
    <location>
        <begin position="98"/>
        <end position="410"/>
    </location>
</feature>
<sequence>MAESPAIIPPLPPAAEIPSKFIESAKQWWASGEKQSAISEERLLRRLPFFRTQKPNIESESEPVIAYSSRIELSNPKQYINTFAMVSTSPSESKAPAVMLHGYGAGLGFYFRNFLPMAQWAARNHTSVYALDWLGMGRSARPSFHVKASRKDIPARVTEAESFFIDSLEDWRTKMGLDKMTLIGHSLGAYLSVVYALKYPQRVNKLILLSPAGVPRGPDATVPASEVDPTTTTSSESEGSGSDRSGVEPATQSKVEQVEAKQRTARAKESRSRRILTYLWEEGFSPFQVVRTMGLWGPWLVGKYSSRRFSGLSEEETREMHDYILNITVAKGSGEYCISHILAPGAIARMPIVDRIAALKIPVTFVYGDQDWMDPEGGTESVERLRQAGNGQGRMYIVNNAGHHVYLDNPRHVNDLLVKELDRRI</sequence>
<dbReference type="Pfam" id="PF00561">
    <property type="entry name" value="Abhydrolase_1"/>
    <property type="match status" value="1"/>
</dbReference>
<evidence type="ECO:0000313" key="5">
    <source>
        <dbReference type="Proteomes" id="UP000799118"/>
    </source>
</evidence>
<evidence type="ECO:0000259" key="3">
    <source>
        <dbReference type="Pfam" id="PF00561"/>
    </source>
</evidence>
<gene>
    <name evidence="4" type="ORF">BT96DRAFT_891410</name>
</gene>
<keyword evidence="5" id="KW-1185">Reference proteome</keyword>
<proteinExistence type="inferred from homology"/>
<dbReference type="OrthoDB" id="7457040at2759"/>
<dbReference type="PANTHER" id="PTHR42886:SF29">
    <property type="entry name" value="PUMMELIG, ISOFORM A"/>
    <property type="match status" value="1"/>
</dbReference>
<comment type="similarity">
    <text evidence="1">Belongs to the peptidase S33 family. ABHD4/ABHD5 subfamily.</text>
</comment>
<dbReference type="Proteomes" id="UP000799118">
    <property type="component" value="Unassembled WGS sequence"/>
</dbReference>